<sequence length="83" mass="9089">MRAYFGITSFLLTLIVFFGLLSMRTNGYILFLIPISIILAIFAPKGTSKKVAVASLVISCIIYALIFGLLFIIGWGLAESKLN</sequence>
<evidence type="ECO:0000256" key="1">
    <source>
        <dbReference type="SAM" id="Phobius"/>
    </source>
</evidence>
<dbReference type="EMBL" id="MWPX01000057">
    <property type="protein sequence ID" value="OUM46180.1"/>
    <property type="molecule type" value="Genomic_DNA"/>
</dbReference>
<proteinExistence type="predicted"/>
<dbReference type="AlphaFoldDB" id="A0A1Y3MCK0"/>
<feature type="transmembrane region" description="Helical" evidence="1">
    <location>
        <begin position="27"/>
        <end position="44"/>
    </location>
</feature>
<organism evidence="2 3">
    <name type="scientific">Bacillus pseudomycoides</name>
    <dbReference type="NCBI Taxonomy" id="64104"/>
    <lineage>
        <taxon>Bacteria</taxon>
        <taxon>Bacillati</taxon>
        <taxon>Bacillota</taxon>
        <taxon>Bacilli</taxon>
        <taxon>Bacillales</taxon>
        <taxon>Bacillaceae</taxon>
        <taxon>Bacillus</taxon>
        <taxon>Bacillus cereus group</taxon>
    </lineage>
</organism>
<feature type="transmembrane region" description="Helical" evidence="1">
    <location>
        <begin position="5"/>
        <end position="21"/>
    </location>
</feature>
<dbReference type="RefSeq" id="WP_016115816.1">
    <property type="nucleotide sequence ID" value="NZ_CP189809.1"/>
</dbReference>
<gene>
    <name evidence="2" type="ORF">BW425_25195</name>
</gene>
<accession>A0A1Y3MCK0</accession>
<evidence type="ECO:0000313" key="3">
    <source>
        <dbReference type="Proteomes" id="UP000195321"/>
    </source>
</evidence>
<keyword evidence="1" id="KW-1133">Transmembrane helix</keyword>
<name>A0A1Y3MCK0_9BACI</name>
<dbReference type="Proteomes" id="UP000195321">
    <property type="component" value="Unassembled WGS sequence"/>
</dbReference>
<keyword evidence="1" id="KW-0812">Transmembrane</keyword>
<keyword evidence="1" id="KW-0472">Membrane</keyword>
<evidence type="ECO:0000313" key="2">
    <source>
        <dbReference type="EMBL" id="OUM46180.1"/>
    </source>
</evidence>
<feature type="transmembrane region" description="Helical" evidence="1">
    <location>
        <begin position="51"/>
        <end position="78"/>
    </location>
</feature>
<protein>
    <submittedName>
        <fullName evidence="2">Uncharacterized protein</fullName>
    </submittedName>
</protein>
<comment type="caution">
    <text evidence="2">The sequence shown here is derived from an EMBL/GenBank/DDBJ whole genome shotgun (WGS) entry which is preliminary data.</text>
</comment>
<reference evidence="2 3" key="1">
    <citation type="submission" date="2017-02" db="EMBL/GenBank/DDBJ databases">
        <title>Bacillus pseudomycoides isolate FSL K6-0042.</title>
        <authorList>
            <person name="Kovac J."/>
        </authorList>
    </citation>
    <scope>NUCLEOTIDE SEQUENCE [LARGE SCALE GENOMIC DNA]</scope>
    <source>
        <strain evidence="2 3">FSL K6-0042</strain>
    </source>
</reference>